<dbReference type="Proteomes" id="UP001501175">
    <property type="component" value="Unassembled WGS sequence"/>
</dbReference>
<sequence length="188" mass="22317">MRKLFTYGFFGEDAAQQNFLSKYLDHHYPNTFIEDEEFRWRIKVRNRDQVDALLPQALLQKVKLNLDVLFVGRDMDSAHEPSILAKRDYFSKICKGDGSVFIMLPVQCIEHWLWYLKRRQEEPGKNTPLESLNRRDAKRAVYGNSQVTETQLEKANQILLSLDVKWLESRSESFRHFHQQVGRFVETH</sequence>
<organism evidence="1 2">
    <name type="scientific">Nibrella saemangeumensis</name>
    <dbReference type="NCBI Taxonomy" id="1084526"/>
    <lineage>
        <taxon>Bacteria</taxon>
        <taxon>Pseudomonadati</taxon>
        <taxon>Bacteroidota</taxon>
        <taxon>Cytophagia</taxon>
        <taxon>Cytophagales</taxon>
        <taxon>Spirosomataceae</taxon>
        <taxon>Nibrella</taxon>
    </lineage>
</organism>
<dbReference type="EMBL" id="BAABHD010000021">
    <property type="protein sequence ID" value="GAA4452219.1"/>
    <property type="molecule type" value="Genomic_DNA"/>
</dbReference>
<proteinExistence type="predicted"/>
<accession>A0ABP8MLE9</accession>
<reference evidence="2" key="1">
    <citation type="journal article" date="2019" name="Int. J. Syst. Evol. Microbiol.">
        <title>The Global Catalogue of Microorganisms (GCM) 10K type strain sequencing project: providing services to taxonomists for standard genome sequencing and annotation.</title>
        <authorList>
            <consortium name="The Broad Institute Genomics Platform"/>
            <consortium name="The Broad Institute Genome Sequencing Center for Infectious Disease"/>
            <person name="Wu L."/>
            <person name="Ma J."/>
        </authorList>
    </citation>
    <scope>NUCLEOTIDE SEQUENCE [LARGE SCALE GENOMIC DNA]</scope>
    <source>
        <strain evidence="2">JCM 17927</strain>
    </source>
</reference>
<evidence type="ECO:0008006" key="3">
    <source>
        <dbReference type="Google" id="ProtNLM"/>
    </source>
</evidence>
<gene>
    <name evidence="1" type="ORF">GCM10023189_15270</name>
</gene>
<name>A0ABP8MLE9_9BACT</name>
<protein>
    <recommendedName>
        <fullName evidence="3">RloB-like protein</fullName>
    </recommendedName>
</protein>
<dbReference type="RefSeq" id="WP_345242199.1">
    <property type="nucleotide sequence ID" value="NZ_BAABHD010000021.1"/>
</dbReference>
<comment type="caution">
    <text evidence="1">The sequence shown here is derived from an EMBL/GenBank/DDBJ whole genome shotgun (WGS) entry which is preliminary data.</text>
</comment>
<evidence type="ECO:0000313" key="2">
    <source>
        <dbReference type="Proteomes" id="UP001501175"/>
    </source>
</evidence>
<evidence type="ECO:0000313" key="1">
    <source>
        <dbReference type="EMBL" id="GAA4452219.1"/>
    </source>
</evidence>
<keyword evidence="2" id="KW-1185">Reference proteome</keyword>